<sequence length="1159" mass="125340">MSKMITPPLQMANFSPVQVSPINASANPHAPQAGTLNSATAPDDADAAWRRTLKSLDKHFGPLRIGEVMTSRVELQAMGATVHGEAISPANAGMQRADQGFIDGLNFDADKVQARVKSADIADSGVAAMLFYEIACKRSVDAAPLFVADTAIDPGSAMDRLNQLGKAAQRLDIHRVDALENAPGWISKNKSYLLSGAGVGMQAFGIYSGYKAMIDAIKAGDTLEAIFQGGSIAAEFGSLIIERGLTKTGEAMLRNGGTALKYFPLTSVGKYMSRGAGMFASAITLPFDIADAIKSFNAAAAAQGKEAQDHYVSGGLSVAGASLSLVLGVAALAGFGSIAGPVGLVAAGLLIAASIIYQAARVVDDIDDYIELTFEERMRSGWFAFTRQELDKEVMDRFKLSKGFHDYQKQLDVSARDMLEGAYKHSIEHVINGAFQVELRPVELWRYQWDESAGEQPFKLDSQAAIVEGDDVIDAGNGLPANLKGKVSGSAGDDKGVFWRLGSGNDRVIGVKNKANLFSYRDDHKALTGGDKNDAFYQDVTEKELNRLRKPPHLNVLDGGAGSDTLAFEGSRPLSDTRHIGHDIDLHSGRVALRRLDPTVDAVDVAQLTSIENVSTLRKGTSRVTGNDEANRIAANGYDRISAGAGDDTIAIYGLDCRVEGGTGADRYYIASSNARTTLVEDGEQSSLIEFGWPADIIQRWQIIGTSLVVSSLRGKDGNDPEHVLTIENVYQWIDGKRQLKNDQFTFKTADGYELRVQLPKEPGDAPTLSVEPAVTVIGQAAPAVHIINGGTVEITEDGMKRHFVSRTDRPVEFVARRDTPETSRSVFLAFNNAEIVDVLLTYEVQVRKGISGTTHLYYRDINLSVLLPAKVLTFKGIVQPIPAATGYSGRNSLKVTTPRLVQEVVLIMQDGISYRLQVPELNYEDDVKHPGIRVLSTRSFLQRRNGSYRFVRPLASVKPVLTAHPSRITIEAGSHTGIYVLEGQSSTYDVLLASNSIIRISTPGAAAKTADASTWNLYTRTLKERVARADIKLEGNRLYIASVTVELPDIDDDAPVESVSVVTSAGNVYEISLLFEVLQLYVVDARGYASVEALVADIDAHQQRHELAAKVHVTHIGFAPGKSGTVFYSSVRKYWGLDSDPLARIKPEDLQILPPAQT</sequence>
<dbReference type="InterPro" id="IPR011049">
    <property type="entry name" value="Serralysin-like_metalloprot_C"/>
</dbReference>
<comment type="caution">
    <text evidence="1">The sequence shown here is derived from an EMBL/GenBank/DDBJ whole genome shotgun (WGS) entry which is preliminary data.</text>
</comment>
<evidence type="ECO:0000313" key="2">
    <source>
        <dbReference type="Proteomes" id="UP000283619"/>
    </source>
</evidence>
<protein>
    <recommendedName>
        <fullName evidence="3">Calcium-binding protein</fullName>
    </recommendedName>
</protein>
<dbReference type="Gene3D" id="2.150.10.10">
    <property type="entry name" value="Serralysin-like metalloprotease, C-terminal"/>
    <property type="match status" value="1"/>
</dbReference>
<reference evidence="1 2" key="1">
    <citation type="submission" date="2016-10" db="EMBL/GenBank/DDBJ databases">
        <title>Comparative genome analysis of multiple Pseudomonas spp. focuses on biocontrol and plant growth promoting traits.</title>
        <authorList>
            <person name="Tao X.-Y."/>
            <person name="Taylor C.G."/>
        </authorList>
    </citation>
    <scope>NUCLEOTIDE SEQUENCE [LARGE SCALE GENOMIC DNA]</scope>
    <source>
        <strain evidence="1 2">36G2</strain>
    </source>
</reference>
<name>A0A423PAC3_PSEFL</name>
<dbReference type="SUPFAM" id="SSF51120">
    <property type="entry name" value="beta-Roll"/>
    <property type="match status" value="2"/>
</dbReference>
<proteinExistence type="predicted"/>
<accession>A0A423PAC3</accession>
<evidence type="ECO:0000313" key="1">
    <source>
        <dbReference type="EMBL" id="ROO12605.1"/>
    </source>
</evidence>
<dbReference type="Proteomes" id="UP000283619">
    <property type="component" value="Unassembled WGS sequence"/>
</dbReference>
<dbReference type="EMBL" id="MOBZ01000003">
    <property type="protein sequence ID" value="ROO12605.1"/>
    <property type="molecule type" value="Genomic_DNA"/>
</dbReference>
<dbReference type="AlphaFoldDB" id="A0A423PAC3"/>
<organism evidence="1 2">
    <name type="scientific">Pseudomonas fluorescens</name>
    <dbReference type="NCBI Taxonomy" id="294"/>
    <lineage>
        <taxon>Bacteria</taxon>
        <taxon>Pseudomonadati</taxon>
        <taxon>Pseudomonadota</taxon>
        <taxon>Gammaproteobacteria</taxon>
        <taxon>Pseudomonadales</taxon>
        <taxon>Pseudomonadaceae</taxon>
        <taxon>Pseudomonas</taxon>
    </lineage>
</organism>
<gene>
    <name evidence="1" type="ORF">BK673_05165</name>
</gene>
<dbReference type="RefSeq" id="WP_123593161.1">
    <property type="nucleotide sequence ID" value="NZ_MOBZ01000003.1"/>
</dbReference>
<evidence type="ECO:0008006" key="3">
    <source>
        <dbReference type="Google" id="ProtNLM"/>
    </source>
</evidence>